<dbReference type="GO" id="GO:0035269">
    <property type="term" value="P:protein O-linked glycosylation via mannose"/>
    <property type="evidence" value="ECO:0007669"/>
    <property type="project" value="InterPro"/>
</dbReference>
<dbReference type="InterPro" id="IPR057538">
    <property type="entry name" value="RXYLT1_C"/>
</dbReference>
<dbReference type="OMA" id="IVGRTHY"/>
<feature type="domain" description="RXYLT1 N-terminal" evidence="3">
    <location>
        <begin position="92"/>
        <end position="244"/>
    </location>
</feature>
<evidence type="ECO:0008006" key="6">
    <source>
        <dbReference type="Google" id="ProtNLM"/>
    </source>
</evidence>
<dbReference type="Pfam" id="PF24785">
    <property type="entry name" value="RXYLT1_C"/>
    <property type="match status" value="1"/>
</dbReference>
<keyword evidence="5" id="KW-1185">Reference proteome</keyword>
<dbReference type="STRING" id="32264.T1JT51"/>
<reference evidence="4" key="2">
    <citation type="submission" date="2015-06" db="UniProtKB">
        <authorList>
            <consortium name="EnsemblMetazoa"/>
        </authorList>
    </citation>
    <scope>IDENTIFICATION</scope>
</reference>
<evidence type="ECO:0000313" key="5">
    <source>
        <dbReference type="Proteomes" id="UP000015104"/>
    </source>
</evidence>
<accession>T1JT51</accession>
<dbReference type="InterPro" id="IPR057539">
    <property type="entry name" value="RXYLT1_N"/>
</dbReference>
<keyword evidence="1" id="KW-0812">Transmembrane</keyword>
<dbReference type="EnsemblMetazoa" id="tetur01g12880.1">
    <property type="protein sequence ID" value="tetur01g12880.1"/>
    <property type="gene ID" value="tetur01g12880"/>
</dbReference>
<keyword evidence="1" id="KW-1133">Transmembrane helix</keyword>
<dbReference type="eggNOG" id="ENOG502QT2E">
    <property type="taxonomic scope" value="Eukaryota"/>
</dbReference>
<dbReference type="OrthoDB" id="8560686at2759"/>
<dbReference type="InterPro" id="IPR055286">
    <property type="entry name" value="RXYLT1-like"/>
</dbReference>
<evidence type="ECO:0000256" key="1">
    <source>
        <dbReference type="SAM" id="Phobius"/>
    </source>
</evidence>
<evidence type="ECO:0000259" key="2">
    <source>
        <dbReference type="Pfam" id="PF24785"/>
    </source>
</evidence>
<proteinExistence type="predicted"/>
<dbReference type="EMBL" id="CAEY01000473">
    <property type="status" value="NOT_ANNOTATED_CDS"/>
    <property type="molecule type" value="Genomic_DNA"/>
</dbReference>
<sequence length="442" mass="51876">MIALKKLTFAVFGVNLVLMTYTAFIFIFKVPKESNLNREDGQRLIDLINYNDSSNIDYSYWGPLDNGHVKSLSNNERSKQINKKSNEPLDVIEIWSKAAIGNYLWEHILKGKLSKKSQFYQYGFRKIDRFKVKFRSGPSLTPQSLENFISADDKPREIKNLIFVLNGRSKEKIEFAKQWLDKIQDLTSRKDIQPFNAAVILLGHEFCFNNWVKKYLNANGGPLKFLFVVYDWKEINEEDIYQWPLGVATYRNFPNPDPNKLNLKLERPYTCNFLGTIYPNSSRVEVMDVIKTFDERVCFTKGRSEWEPNETSETLELYLQALRLSDLTLSPIGMNHECYRIYEALSYGSLPVVEENLSHVKGHKSNCDSTSAYRLLKKYDAPVIYIANWTHELPMLIEKEMSLSLERKIERRLRLIDWYASFKTNIRNHLFDIIEQKFKLKF</sequence>
<dbReference type="Proteomes" id="UP000015104">
    <property type="component" value="Unassembled WGS sequence"/>
</dbReference>
<protein>
    <recommendedName>
        <fullName evidence="6">Transmembrane protein 5</fullName>
    </recommendedName>
</protein>
<dbReference type="AlphaFoldDB" id="T1JT51"/>
<dbReference type="PANTHER" id="PTHR15576">
    <property type="entry name" value="RIBITOL-5-PHOSPHATE XYLOSYLTRANSFERASE 1"/>
    <property type="match status" value="1"/>
</dbReference>
<dbReference type="GO" id="GO:0120053">
    <property type="term" value="F:ribitol beta-1,4-xylosyltransferase activity"/>
    <property type="evidence" value="ECO:0007669"/>
    <property type="project" value="InterPro"/>
</dbReference>
<dbReference type="HOGENOM" id="CLU_040812_0_0_1"/>
<evidence type="ECO:0000313" key="4">
    <source>
        <dbReference type="EnsemblMetazoa" id="tetur01g12880.1"/>
    </source>
</evidence>
<name>T1JT51_TETUR</name>
<dbReference type="GO" id="GO:0005794">
    <property type="term" value="C:Golgi apparatus"/>
    <property type="evidence" value="ECO:0007669"/>
    <property type="project" value="TreeGrafter"/>
</dbReference>
<reference evidence="5" key="1">
    <citation type="submission" date="2011-08" db="EMBL/GenBank/DDBJ databases">
        <authorList>
            <person name="Rombauts S."/>
        </authorList>
    </citation>
    <scope>NUCLEOTIDE SEQUENCE</scope>
    <source>
        <strain evidence="5">London</strain>
    </source>
</reference>
<organism evidence="4 5">
    <name type="scientific">Tetranychus urticae</name>
    <name type="common">Two-spotted spider mite</name>
    <dbReference type="NCBI Taxonomy" id="32264"/>
    <lineage>
        <taxon>Eukaryota</taxon>
        <taxon>Metazoa</taxon>
        <taxon>Ecdysozoa</taxon>
        <taxon>Arthropoda</taxon>
        <taxon>Chelicerata</taxon>
        <taxon>Arachnida</taxon>
        <taxon>Acari</taxon>
        <taxon>Acariformes</taxon>
        <taxon>Trombidiformes</taxon>
        <taxon>Prostigmata</taxon>
        <taxon>Eleutherengona</taxon>
        <taxon>Raphignathae</taxon>
        <taxon>Tetranychoidea</taxon>
        <taxon>Tetranychidae</taxon>
        <taxon>Tetranychus</taxon>
    </lineage>
</organism>
<feature type="transmembrane region" description="Helical" evidence="1">
    <location>
        <begin position="7"/>
        <end position="28"/>
    </location>
</feature>
<keyword evidence="1" id="KW-0472">Membrane</keyword>
<feature type="domain" description="RXYLT1 C-terminal" evidence="2">
    <location>
        <begin position="250"/>
        <end position="438"/>
    </location>
</feature>
<evidence type="ECO:0000259" key="3">
    <source>
        <dbReference type="Pfam" id="PF24786"/>
    </source>
</evidence>
<gene>
    <name evidence="4" type="primary">107370590</name>
</gene>
<dbReference type="PANTHER" id="PTHR15576:SF1">
    <property type="entry name" value="RIBITOL-5-PHOSPHATE XYLOSYLTRANSFERASE 1"/>
    <property type="match status" value="1"/>
</dbReference>
<dbReference type="Pfam" id="PF24786">
    <property type="entry name" value="RXYLT1_N"/>
    <property type="match status" value="1"/>
</dbReference>